<accession>A0A397S312</accession>
<gene>
    <name evidence="1" type="ORF">C1645_882465</name>
</gene>
<evidence type="ECO:0000313" key="1">
    <source>
        <dbReference type="EMBL" id="RIA79882.1"/>
    </source>
</evidence>
<protein>
    <recommendedName>
        <fullName evidence="3">F-box domain-containing protein</fullName>
    </recommendedName>
</protein>
<keyword evidence="2" id="KW-1185">Reference proteome</keyword>
<dbReference type="OrthoDB" id="2354532at2759"/>
<proteinExistence type="predicted"/>
<dbReference type="EMBL" id="QKYT01001110">
    <property type="protein sequence ID" value="RIA79882.1"/>
    <property type="molecule type" value="Genomic_DNA"/>
</dbReference>
<organism evidence="1 2">
    <name type="scientific">Glomus cerebriforme</name>
    <dbReference type="NCBI Taxonomy" id="658196"/>
    <lineage>
        <taxon>Eukaryota</taxon>
        <taxon>Fungi</taxon>
        <taxon>Fungi incertae sedis</taxon>
        <taxon>Mucoromycota</taxon>
        <taxon>Glomeromycotina</taxon>
        <taxon>Glomeromycetes</taxon>
        <taxon>Glomerales</taxon>
        <taxon>Glomeraceae</taxon>
        <taxon>Glomus</taxon>
    </lineage>
</organism>
<sequence>MACSKIFSGYLPELLEEIIKNFRTDHKTLHSCVLVNRLWCQLAIPLLWEDPFSIRQPKNYQFIEIYLCKLNDFDKKRIHEYGVDKNLFSLNTLFNYPFFIKYLNTWKIMTSIEEWISTTSGIQNKDFNNFIKLIYKLLFKIFIECEVNLQIIEFEVFTDEYYSHFNVGLISESLNFIRKIRNLESFHFQIPIFNNDIDNVSIESHLSQIINSQKNLKSLKISFEHDLFDDFFLVNSSLLLSNSLLSLKDSYCSNTLNTITFYEINFKNIINLNEAFENLNVLESIHFLYCYSLTSDFIQQIINMTKPFKLKSLFMRKKIPIESLESLLQKSCDYLENIGFESSSEIEQIELVKNYCTKINFFLLHGFNQKIFSSVFSLIKTIEQNLNYITIEFYRRHYISSDDIKLSSFILLNLGQALPSKLEYLCLSLMVNTSDFVVFLKKSRNSFIKKLLIRDIMSKERDLLPYVKEYIMKRKRVRFFAINEEISNDEVKEFESNNIQIVNFDDLYIQVLNFVK</sequence>
<comment type="caution">
    <text evidence="1">The sequence shown here is derived from an EMBL/GenBank/DDBJ whole genome shotgun (WGS) entry which is preliminary data.</text>
</comment>
<reference evidence="1 2" key="1">
    <citation type="submission" date="2018-06" db="EMBL/GenBank/DDBJ databases">
        <title>Comparative genomics reveals the genomic features of Rhizophagus irregularis, R. cerebriforme, R. diaphanum and Gigaspora rosea, and their symbiotic lifestyle signature.</title>
        <authorList>
            <person name="Morin E."/>
            <person name="San Clemente H."/>
            <person name="Chen E.C.H."/>
            <person name="De La Providencia I."/>
            <person name="Hainaut M."/>
            <person name="Kuo A."/>
            <person name="Kohler A."/>
            <person name="Murat C."/>
            <person name="Tang N."/>
            <person name="Roy S."/>
            <person name="Loubradou J."/>
            <person name="Henrissat B."/>
            <person name="Grigoriev I.V."/>
            <person name="Corradi N."/>
            <person name="Roux C."/>
            <person name="Martin F.M."/>
        </authorList>
    </citation>
    <scope>NUCLEOTIDE SEQUENCE [LARGE SCALE GENOMIC DNA]</scope>
    <source>
        <strain evidence="1 2">DAOM 227022</strain>
    </source>
</reference>
<name>A0A397S312_9GLOM</name>
<dbReference type="Proteomes" id="UP000265703">
    <property type="component" value="Unassembled WGS sequence"/>
</dbReference>
<evidence type="ECO:0008006" key="3">
    <source>
        <dbReference type="Google" id="ProtNLM"/>
    </source>
</evidence>
<evidence type="ECO:0000313" key="2">
    <source>
        <dbReference type="Proteomes" id="UP000265703"/>
    </source>
</evidence>
<feature type="non-terminal residue" evidence="1">
    <location>
        <position position="1"/>
    </location>
</feature>
<dbReference type="AlphaFoldDB" id="A0A397S312"/>